<comment type="caution">
    <text evidence="9">The sequence shown here is derived from an EMBL/GenBank/DDBJ whole genome shotgun (WGS) entry which is preliminary data.</text>
</comment>
<dbReference type="EMBL" id="RSCD01000007">
    <property type="protein sequence ID" value="RSH92024.1"/>
    <property type="molecule type" value="Genomic_DNA"/>
</dbReference>
<keyword evidence="4" id="KW-0679">Respiratory chain</keyword>
<dbReference type="Proteomes" id="UP000279259">
    <property type="component" value="Unassembled WGS sequence"/>
</dbReference>
<sequence length="130" mass="14169">MLRVTRPLLSALQPLKASTGITGLAVHPDPLPALKSTYTSTLSLLSSLPATSVYRQATEAITKHRLALVDGANGDIAAAEKSLEAQVEVAIEEAKDEEKLVGKMIEWKAWENLETPAPEGQWRYFDPNTE</sequence>
<keyword evidence="8" id="KW-0472">Membrane</keyword>
<accession>A0A427YLN6</accession>
<name>A0A427YLN6_9TREE</name>
<keyword evidence="5" id="KW-0999">Mitochondrion inner membrane</keyword>
<organism evidence="9 10">
    <name type="scientific">Saitozyma podzolica</name>
    <dbReference type="NCBI Taxonomy" id="1890683"/>
    <lineage>
        <taxon>Eukaryota</taxon>
        <taxon>Fungi</taxon>
        <taxon>Dikarya</taxon>
        <taxon>Basidiomycota</taxon>
        <taxon>Agaricomycotina</taxon>
        <taxon>Tremellomycetes</taxon>
        <taxon>Tremellales</taxon>
        <taxon>Trimorphomycetaceae</taxon>
        <taxon>Saitozyma</taxon>
    </lineage>
</organism>
<dbReference type="InterPro" id="IPR006806">
    <property type="entry name" value="NDUFA5"/>
</dbReference>
<evidence type="ECO:0008006" key="11">
    <source>
        <dbReference type="Google" id="ProtNLM"/>
    </source>
</evidence>
<dbReference type="GO" id="GO:0022904">
    <property type="term" value="P:respiratory electron transport chain"/>
    <property type="evidence" value="ECO:0007669"/>
    <property type="project" value="InterPro"/>
</dbReference>
<evidence type="ECO:0000313" key="10">
    <source>
        <dbReference type="Proteomes" id="UP000279259"/>
    </source>
</evidence>
<dbReference type="PANTHER" id="PTHR12653">
    <property type="entry name" value="NADH-UBIQUINONE OXIDOREDUCTASE 13 KD-B SUBUNIT"/>
    <property type="match status" value="1"/>
</dbReference>
<dbReference type="Pfam" id="PF04716">
    <property type="entry name" value="ETC_C1_NDUFA5"/>
    <property type="match status" value="1"/>
</dbReference>
<keyword evidence="3" id="KW-0813">Transport</keyword>
<gene>
    <name evidence="9" type="ORF">EHS25_009395</name>
</gene>
<evidence type="ECO:0000256" key="6">
    <source>
        <dbReference type="ARBA" id="ARBA00022982"/>
    </source>
</evidence>
<keyword evidence="10" id="KW-1185">Reference proteome</keyword>
<keyword evidence="6" id="KW-0249">Electron transport</keyword>
<comment type="subcellular location">
    <subcellularLocation>
        <location evidence="1">Mitochondrion inner membrane</location>
        <topology evidence="1">Peripheral membrane protein</topology>
        <orientation evidence="1">Matrix side</orientation>
    </subcellularLocation>
</comment>
<evidence type="ECO:0000256" key="5">
    <source>
        <dbReference type="ARBA" id="ARBA00022792"/>
    </source>
</evidence>
<dbReference type="STRING" id="1890683.A0A427YLN6"/>
<dbReference type="OrthoDB" id="286811at2759"/>
<evidence type="ECO:0000256" key="2">
    <source>
        <dbReference type="ARBA" id="ARBA00010261"/>
    </source>
</evidence>
<evidence type="ECO:0000256" key="1">
    <source>
        <dbReference type="ARBA" id="ARBA00004443"/>
    </source>
</evidence>
<protein>
    <recommendedName>
        <fullName evidence="11">NADH dehydrogenase (Ubiquinone) 1 alpha subcomplex 5</fullName>
    </recommendedName>
</protein>
<evidence type="ECO:0000256" key="4">
    <source>
        <dbReference type="ARBA" id="ARBA00022660"/>
    </source>
</evidence>
<dbReference type="PANTHER" id="PTHR12653:SF0">
    <property type="entry name" value="NADH DEHYDROGENASE [UBIQUINONE] 1 ALPHA SUBCOMPLEX SUBUNIT 5"/>
    <property type="match status" value="1"/>
</dbReference>
<evidence type="ECO:0000313" key="9">
    <source>
        <dbReference type="EMBL" id="RSH92024.1"/>
    </source>
</evidence>
<dbReference type="GO" id="GO:0005743">
    <property type="term" value="C:mitochondrial inner membrane"/>
    <property type="evidence" value="ECO:0007669"/>
    <property type="project" value="UniProtKB-SubCell"/>
</dbReference>
<reference evidence="9 10" key="1">
    <citation type="submission" date="2018-11" db="EMBL/GenBank/DDBJ databases">
        <title>Genome sequence of Saitozyma podzolica DSM 27192.</title>
        <authorList>
            <person name="Aliyu H."/>
            <person name="Gorte O."/>
            <person name="Ochsenreither K."/>
        </authorList>
    </citation>
    <scope>NUCLEOTIDE SEQUENCE [LARGE SCALE GENOMIC DNA]</scope>
    <source>
        <strain evidence="9 10">DSM 27192</strain>
    </source>
</reference>
<dbReference type="AlphaFoldDB" id="A0A427YLN6"/>
<keyword evidence="7" id="KW-0496">Mitochondrion</keyword>
<comment type="similarity">
    <text evidence="2">Belongs to the complex I NDUFA5 subunit family.</text>
</comment>
<evidence type="ECO:0000256" key="7">
    <source>
        <dbReference type="ARBA" id="ARBA00023128"/>
    </source>
</evidence>
<proteinExistence type="inferred from homology"/>
<evidence type="ECO:0000256" key="8">
    <source>
        <dbReference type="ARBA" id="ARBA00023136"/>
    </source>
</evidence>
<evidence type="ECO:0000256" key="3">
    <source>
        <dbReference type="ARBA" id="ARBA00022448"/>
    </source>
</evidence>